<evidence type="ECO:0000313" key="2">
    <source>
        <dbReference type="Proteomes" id="UP000830768"/>
    </source>
</evidence>
<name>A0ACD3YQ31_FUSSC</name>
<organism evidence="1 2">
    <name type="scientific">Fusarium solani subsp. cucurbitae</name>
    <name type="common">Neocosmosporum cucurbitae</name>
    <dbReference type="NCBI Taxonomy" id="2747967"/>
    <lineage>
        <taxon>Eukaryota</taxon>
        <taxon>Fungi</taxon>
        <taxon>Dikarya</taxon>
        <taxon>Ascomycota</taxon>
        <taxon>Pezizomycotina</taxon>
        <taxon>Sordariomycetes</taxon>
        <taxon>Hypocreomycetidae</taxon>
        <taxon>Hypocreales</taxon>
        <taxon>Nectriaceae</taxon>
        <taxon>Fusarium</taxon>
        <taxon>Fusarium solani species complex</taxon>
    </lineage>
</organism>
<protein>
    <submittedName>
        <fullName evidence="1">Uncharacterized protein</fullName>
    </submittedName>
</protein>
<dbReference type="EMBL" id="CP090031">
    <property type="protein sequence ID" value="UPK91077.1"/>
    <property type="molecule type" value="Genomic_DNA"/>
</dbReference>
<gene>
    <name evidence="1" type="ORF">LCI18_002012</name>
</gene>
<keyword evidence="2" id="KW-1185">Reference proteome</keyword>
<evidence type="ECO:0000313" key="1">
    <source>
        <dbReference type="EMBL" id="UPK91077.1"/>
    </source>
</evidence>
<accession>A0ACD3YQ31</accession>
<proteinExistence type="predicted"/>
<sequence>MSSSYTARHSGSPSRHGIETAQGEIESYECNYFKLSKLFRKHRVSLHKHSDLCQNVRNTKTQTIGTLKAEQLVNKYKSRPAIFSFKKSSDLKKYENLKREMEENNSKVERLIQQINGIIESHPERVGAHTFFNTDDPLMDETIPITQPYDEGLCEF</sequence>
<reference evidence="1" key="1">
    <citation type="submission" date="2021-11" db="EMBL/GenBank/DDBJ databases">
        <title>Fusarium solani-melongenae Genome sequencing and assembly.</title>
        <authorList>
            <person name="Xie S."/>
            <person name="Huang L."/>
            <person name="Zhang X."/>
        </authorList>
    </citation>
    <scope>NUCLEOTIDE SEQUENCE</scope>
    <source>
        <strain evidence="1">CRI 24-3</strain>
    </source>
</reference>
<dbReference type="Proteomes" id="UP000830768">
    <property type="component" value="Chromosome 2"/>
</dbReference>